<dbReference type="EnsemblMetazoa" id="GPAI011600-RA">
    <property type="protein sequence ID" value="GPAI011600-PA"/>
    <property type="gene ID" value="GPAI011600"/>
</dbReference>
<dbReference type="STRING" id="7398.A0A1A9ZDS7"/>
<evidence type="ECO:0000259" key="4">
    <source>
        <dbReference type="Pfam" id="PF17407"/>
    </source>
</evidence>
<dbReference type="Pfam" id="PF17405">
    <property type="entry name" value="Nrap_D4"/>
    <property type="match status" value="1"/>
</dbReference>
<dbReference type="Pfam" id="PF17407">
    <property type="entry name" value="Nrap_D6"/>
    <property type="match status" value="1"/>
</dbReference>
<evidence type="ECO:0000259" key="2">
    <source>
        <dbReference type="Pfam" id="PF17404"/>
    </source>
</evidence>
<dbReference type="GO" id="GO:0032545">
    <property type="term" value="C:CURI complex"/>
    <property type="evidence" value="ECO:0007669"/>
    <property type="project" value="TreeGrafter"/>
</dbReference>
<evidence type="ECO:0000259" key="3">
    <source>
        <dbReference type="Pfam" id="PF17405"/>
    </source>
</evidence>
<dbReference type="InterPro" id="IPR035371">
    <property type="entry name" value="Nrap_D6"/>
</dbReference>
<dbReference type="AlphaFoldDB" id="A0A1A9ZDS7"/>
<dbReference type="Pfam" id="PF17404">
    <property type="entry name" value="Nrap_D3"/>
    <property type="match status" value="1"/>
</dbReference>
<sequence length="346" mass="39418">INKTDAVEQILDIHVAPANKCNFAGHIYPQLLKVVTRLLSNSLGKRVQFLIPLQQVVPSWSLVEHPATSYEYLHLGLILNGEQSLELLDKEAKDVEYIAGEYNIVFKINKAYKIDIIVEKYGIHPDTVAETLSLRVIREFDNLTRKLFNLKELPFEIVSIAGISLVLRYCDPQLVLPTARNIRQQIHATQIQQGIIQLAHEFGSAFVEYSKPNWRLSVASANFLKPAVEQLRQAYSDYAAFFDNPCGGKEFAVVWKPAIFENKDFKVIDVQACSLTTDGKRKQINKDVLIEDFKFILKDFYLRVGSVKSAREASCISFTKPTTKRYFDAIKQKKIISAKTFDKMKV</sequence>
<comment type="subcellular location">
    <subcellularLocation>
        <location evidence="1">Nucleus</location>
        <location evidence="1">Nucleolus</location>
    </subcellularLocation>
</comment>
<dbReference type="InterPro" id="IPR005554">
    <property type="entry name" value="NOL6/Upt22"/>
</dbReference>
<accession>A0A1A9ZDS7</accession>
<dbReference type="GO" id="GO:0032040">
    <property type="term" value="C:small-subunit processome"/>
    <property type="evidence" value="ECO:0007669"/>
    <property type="project" value="TreeGrafter"/>
</dbReference>
<dbReference type="InterPro" id="IPR035368">
    <property type="entry name" value="Nrap_D3"/>
</dbReference>
<keyword evidence="6" id="KW-1185">Reference proteome</keyword>
<name>A0A1A9ZDS7_GLOPL</name>
<keyword evidence="1" id="KW-0694">RNA-binding</keyword>
<dbReference type="GO" id="GO:0006364">
    <property type="term" value="P:rRNA processing"/>
    <property type="evidence" value="ECO:0007669"/>
    <property type="project" value="TreeGrafter"/>
</dbReference>
<feature type="domain" description="Nrap protein" evidence="4">
    <location>
        <begin position="226"/>
        <end position="303"/>
    </location>
</feature>
<protein>
    <recommendedName>
        <fullName evidence="1">Nucleolar protein 6</fullName>
    </recommendedName>
</protein>
<dbReference type="Proteomes" id="UP000092445">
    <property type="component" value="Unassembled WGS sequence"/>
</dbReference>
<dbReference type="GO" id="GO:0034456">
    <property type="term" value="C:UTP-C complex"/>
    <property type="evidence" value="ECO:0007669"/>
    <property type="project" value="TreeGrafter"/>
</dbReference>
<reference evidence="6" key="1">
    <citation type="submission" date="2014-03" db="EMBL/GenBank/DDBJ databases">
        <authorList>
            <person name="Aksoy S."/>
            <person name="Warren W."/>
            <person name="Wilson R.K."/>
        </authorList>
    </citation>
    <scope>NUCLEOTIDE SEQUENCE [LARGE SCALE GENOMIC DNA]</scope>
    <source>
        <strain evidence="6">IAEA</strain>
    </source>
</reference>
<dbReference type="InterPro" id="IPR035369">
    <property type="entry name" value="Nrap_D4"/>
</dbReference>
<comment type="similarity">
    <text evidence="1">Belongs to the NRAP family.</text>
</comment>
<dbReference type="Gene3D" id="3.30.70.3030">
    <property type="match status" value="1"/>
</dbReference>
<feature type="domain" description="Nrap protein" evidence="2">
    <location>
        <begin position="16"/>
        <end position="90"/>
    </location>
</feature>
<organism evidence="5 6">
    <name type="scientific">Glossina pallidipes</name>
    <name type="common">Tsetse fly</name>
    <dbReference type="NCBI Taxonomy" id="7398"/>
    <lineage>
        <taxon>Eukaryota</taxon>
        <taxon>Metazoa</taxon>
        <taxon>Ecdysozoa</taxon>
        <taxon>Arthropoda</taxon>
        <taxon>Hexapoda</taxon>
        <taxon>Insecta</taxon>
        <taxon>Pterygota</taxon>
        <taxon>Neoptera</taxon>
        <taxon>Endopterygota</taxon>
        <taxon>Diptera</taxon>
        <taxon>Brachycera</taxon>
        <taxon>Muscomorpha</taxon>
        <taxon>Hippoboscoidea</taxon>
        <taxon>Glossinidae</taxon>
        <taxon>Glossina</taxon>
    </lineage>
</organism>
<proteinExistence type="inferred from homology"/>
<dbReference type="VEuPathDB" id="VectorBase:GPAI011600"/>
<feature type="domain" description="Nrap protein" evidence="3">
    <location>
        <begin position="126"/>
        <end position="189"/>
    </location>
</feature>
<keyword evidence="1" id="KW-0539">Nucleus</keyword>
<reference evidence="5" key="2">
    <citation type="submission" date="2020-05" db="UniProtKB">
        <authorList>
            <consortium name="EnsemblMetazoa"/>
        </authorList>
    </citation>
    <scope>IDENTIFICATION</scope>
    <source>
        <strain evidence="5">IAEA</strain>
    </source>
</reference>
<dbReference type="GO" id="GO:0006409">
    <property type="term" value="P:tRNA export from nucleus"/>
    <property type="evidence" value="ECO:0007669"/>
    <property type="project" value="TreeGrafter"/>
</dbReference>
<evidence type="ECO:0000313" key="6">
    <source>
        <dbReference type="Proteomes" id="UP000092445"/>
    </source>
</evidence>
<dbReference type="GO" id="GO:0003723">
    <property type="term" value="F:RNA binding"/>
    <property type="evidence" value="ECO:0007669"/>
    <property type="project" value="UniProtKB-KW"/>
</dbReference>
<dbReference type="PANTHER" id="PTHR17972">
    <property type="entry name" value="NUCLEOLAR RNA-ASSOCIATED PROTEIN"/>
    <property type="match status" value="1"/>
</dbReference>
<dbReference type="PANTHER" id="PTHR17972:SF0">
    <property type="entry name" value="NUCLEOLAR PROTEIN 6"/>
    <property type="match status" value="1"/>
</dbReference>
<evidence type="ECO:0000256" key="1">
    <source>
        <dbReference type="RuleBase" id="RU364032"/>
    </source>
</evidence>
<evidence type="ECO:0000313" key="5">
    <source>
        <dbReference type="EnsemblMetazoa" id="GPAI011600-PA"/>
    </source>
</evidence>